<dbReference type="EMBL" id="KQ087288">
    <property type="protein sequence ID" value="KLT38698.1"/>
    <property type="molecule type" value="Genomic_DNA"/>
</dbReference>
<evidence type="ECO:0000313" key="3">
    <source>
        <dbReference type="Proteomes" id="UP000053611"/>
    </source>
</evidence>
<name>A0A0J0XC93_9TREE</name>
<dbReference type="AlphaFoldDB" id="A0A0J0XC93"/>
<feature type="region of interest" description="Disordered" evidence="1">
    <location>
        <begin position="149"/>
        <end position="174"/>
    </location>
</feature>
<organism evidence="2 3">
    <name type="scientific">Cutaneotrichosporon oleaginosum</name>
    <dbReference type="NCBI Taxonomy" id="879819"/>
    <lineage>
        <taxon>Eukaryota</taxon>
        <taxon>Fungi</taxon>
        <taxon>Dikarya</taxon>
        <taxon>Basidiomycota</taxon>
        <taxon>Agaricomycotina</taxon>
        <taxon>Tremellomycetes</taxon>
        <taxon>Trichosporonales</taxon>
        <taxon>Trichosporonaceae</taxon>
        <taxon>Cutaneotrichosporon</taxon>
    </lineage>
</organism>
<dbReference type="RefSeq" id="XP_018275189.1">
    <property type="nucleotide sequence ID" value="XM_018425635.1"/>
</dbReference>
<evidence type="ECO:0000256" key="1">
    <source>
        <dbReference type="SAM" id="MobiDB-lite"/>
    </source>
</evidence>
<dbReference type="GeneID" id="28986238"/>
<dbReference type="Proteomes" id="UP000053611">
    <property type="component" value="Unassembled WGS sequence"/>
</dbReference>
<protein>
    <submittedName>
        <fullName evidence="2">Uncharacterized protein</fullName>
    </submittedName>
</protein>
<reference evidence="2 3" key="1">
    <citation type="submission" date="2015-03" db="EMBL/GenBank/DDBJ databases">
        <title>Genomics and transcriptomics of the oil-accumulating basidiomycete yeast T. oleaginosus allow insights into substrate utilization and the diverse evolutionary trajectories of mating systems in fungi.</title>
        <authorList>
            <consortium name="DOE Joint Genome Institute"/>
            <person name="Kourist R."/>
            <person name="Kracht O."/>
            <person name="Bracharz F."/>
            <person name="Lipzen A."/>
            <person name="Nolan M."/>
            <person name="Ohm R."/>
            <person name="Grigoriev I."/>
            <person name="Sun S."/>
            <person name="Heitman J."/>
            <person name="Bruck T."/>
            <person name="Nowrousian M."/>
        </authorList>
    </citation>
    <scope>NUCLEOTIDE SEQUENCE [LARGE SCALE GENOMIC DNA]</scope>
    <source>
        <strain evidence="2 3">IBC0246</strain>
    </source>
</reference>
<gene>
    <name evidence="2" type="ORF">CC85DRAFT_305724</name>
</gene>
<evidence type="ECO:0000313" key="2">
    <source>
        <dbReference type="EMBL" id="KLT38698.1"/>
    </source>
</evidence>
<feature type="region of interest" description="Disordered" evidence="1">
    <location>
        <begin position="27"/>
        <end position="47"/>
    </location>
</feature>
<proteinExistence type="predicted"/>
<keyword evidence="3" id="KW-1185">Reference proteome</keyword>
<feature type="compositionally biased region" description="Low complexity" evidence="1">
    <location>
        <begin position="158"/>
        <end position="174"/>
    </location>
</feature>
<sequence length="174" mass="19026">MSFLPSTHLISPFICVMTSSSSSFSSYSQDDLEGPAPPAAPTTDPNAPLPTVDDLLAVADIAQQIMHVCVEMHTPTTSQNTERATALLPGMWMALESVMVFGKHLALMMHERGALDVAAYAQWCEMFDFTTAYETVVVCQRTPTLHPTRQRLAREVATRPSSPRSGSEESTSDY</sequence>
<accession>A0A0J0XC93</accession>